<accession>A0AA35Q1R5</accession>
<dbReference type="EMBL" id="CABFNP030001042">
    <property type="protein sequence ID" value="CAI6090841.1"/>
    <property type="molecule type" value="Genomic_DNA"/>
</dbReference>
<proteinExistence type="predicted"/>
<gene>
    <name evidence="1" type="ORF">CCHLO57077_00010079</name>
</gene>
<organism evidence="1 2">
    <name type="scientific">Clonostachys chloroleuca</name>
    <dbReference type="NCBI Taxonomy" id="1926264"/>
    <lineage>
        <taxon>Eukaryota</taxon>
        <taxon>Fungi</taxon>
        <taxon>Dikarya</taxon>
        <taxon>Ascomycota</taxon>
        <taxon>Pezizomycotina</taxon>
        <taxon>Sordariomycetes</taxon>
        <taxon>Hypocreomycetidae</taxon>
        <taxon>Hypocreales</taxon>
        <taxon>Bionectriaceae</taxon>
        <taxon>Clonostachys</taxon>
    </lineage>
</organism>
<dbReference type="AlphaFoldDB" id="A0AA35Q1R5"/>
<sequence length="181" mass="20912">MTETQALLASRQDEMEDYEAAMLAAWSEEWITKSMMSGSPPNGVRPLNAELFAYLSRFVGYNGPEINDERRRTYVQHKEREFSKVLFVAEHEFANGSPAGPFPAALLYNSLLSSQAFSQLLESWATRKQTEYNKNNFVALCLEFTFLGYEREYFADTSEERSIEHVAYHHELKSRDEVNDE</sequence>
<reference evidence="1" key="1">
    <citation type="submission" date="2023-01" db="EMBL/GenBank/DDBJ databases">
        <authorList>
            <person name="Piombo E."/>
        </authorList>
    </citation>
    <scope>NUCLEOTIDE SEQUENCE</scope>
</reference>
<evidence type="ECO:0000313" key="1">
    <source>
        <dbReference type="EMBL" id="CAI6090841.1"/>
    </source>
</evidence>
<protein>
    <submittedName>
        <fullName evidence="1">Uncharacterized protein</fullName>
    </submittedName>
</protein>
<keyword evidence="2" id="KW-1185">Reference proteome</keyword>
<evidence type="ECO:0000313" key="2">
    <source>
        <dbReference type="Proteomes" id="UP001160390"/>
    </source>
</evidence>
<comment type="caution">
    <text evidence="1">The sequence shown here is derived from an EMBL/GenBank/DDBJ whole genome shotgun (WGS) entry which is preliminary data.</text>
</comment>
<dbReference type="Proteomes" id="UP001160390">
    <property type="component" value="Unassembled WGS sequence"/>
</dbReference>
<name>A0AA35Q1R5_9HYPO</name>